<proteinExistence type="predicted"/>
<dbReference type="AlphaFoldDB" id="A0A420I073"/>
<dbReference type="Proteomes" id="UP000286134">
    <property type="component" value="Unassembled WGS sequence"/>
</dbReference>
<evidence type="ECO:0000313" key="2">
    <source>
        <dbReference type="Proteomes" id="UP000286134"/>
    </source>
</evidence>
<name>A0A420I073_9PEZI</name>
<dbReference type="OrthoDB" id="10018191at2759"/>
<protein>
    <submittedName>
        <fullName evidence="1">C2H2 finger domain protein</fullName>
    </submittedName>
</protein>
<dbReference type="EMBL" id="MCFK01002813">
    <property type="protein sequence ID" value="RKF63086.1"/>
    <property type="molecule type" value="Genomic_DNA"/>
</dbReference>
<keyword evidence="2" id="KW-1185">Reference proteome</keyword>
<reference evidence="1 2" key="1">
    <citation type="journal article" date="2018" name="BMC Genomics">
        <title>Comparative genome analyses reveal sequence features reflecting distinct modes of host-adaptation between dicot and monocot powdery mildew.</title>
        <authorList>
            <person name="Wu Y."/>
            <person name="Ma X."/>
            <person name="Pan Z."/>
            <person name="Kale S.D."/>
            <person name="Song Y."/>
            <person name="King H."/>
            <person name="Zhang Q."/>
            <person name="Presley C."/>
            <person name="Deng X."/>
            <person name="Wei C.I."/>
            <person name="Xiao S."/>
        </authorList>
    </citation>
    <scope>NUCLEOTIDE SEQUENCE [LARGE SCALE GENOMIC DNA]</scope>
    <source>
        <strain evidence="1">UMSG2</strain>
    </source>
</reference>
<organism evidence="1 2">
    <name type="scientific">Erysiphe neolycopersici</name>
    <dbReference type="NCBI Taxonomy" id="212602"/>
    <lineage>
        <taxon>Eukaryota</taxon>
        <taxon>Fungi</taxon>
        <taxon>Dikarya</taxon>
        <taxon>Ascomycota</taxon>
        <taxon>Pezizomycotina</taxon>
        <taxon>Leotiomycetes</taxon>
        <taxon>Erysiphales</taxon>
        <taxon>Erysiphaceae</taxon>
        <taxon>Erysiphe</taxon>
    </lineage>
</organism>
<sequence>MTDHRILAQEADACRGSINFLLNGGTNSFIDCFRFPPPAEQRNLYSHSHQQPGTDILGQFSGSESVSYESDLTNWPNVGNYNFLNFGSNSFPNFPCEISPTSQMNLRDWEAPSVQSSGNAQCIRDRATMIYANPQQQTEMDPHLNYIFAPSLYY</sequence>
<dbReference type="STRING" id="212602.A0A420I073"/>
<evidence type="ECO:0000313" key="1">
    <source>
        <dbReference type="EMBL" id="RKF63086.1"/>
    </source>
</evidence>
<accession>A0A420I073</accession>
<comment type="caution">
    <text evidence="1">The sequence shown here is derived from an EMBL/GenBank/DDBJ whole genome shotgun (WGS) entry which is preliminary data.</text>
</comment>
<gene>
    <name evidence="1" type="ORF">OnM2_028106</name>
</gene>